<sequence length="272" mass="30169">MTGYGQQKHESNRNLHTRQTIASDLVELGIAPGMTVIAHTSLRSIGPIVGGAVSVILALEDAIGDAGNLIMPTQTEQLCEPDEHDGSLTTDEIKIIKDGMPLYDPDLTPTAHMGFIAETFRKQKGVRRSDHPHMSFAARGADAEAIAGHHPLHYALSGTSPLGRLYERGAQILLLGAPTDSNTSLHLAEYNQNNTFVKPKIWGVKMRIDGKERWTTYTDINNDSDDFGRIFDDFRADTARVREGRIGNAASFLMPQREMVDYALDWMNRNRR</sequence>
<evidence type="ECO:0000313" key="5">
    <source>
        <dbReference type="EMBL" id="GGH79329.1"/>
    </source>
</evidence>
<evidence type="ECO:0000256" key="3">
    <source>
        <dbReference type="ARBA" id="ARBA00023315"/>
    </source>
</evidence>
<dbReference type="RefSeq" id="WP_172244022.1">
    <property type="nucleotide sequence ID" value="NZ_BMDD01000003.1"/>
</dbReference>
<organism evidence="5 6">
    <name type="scientific">Saccharibacillus endophyticus</name>
    <dbReference type="NCBI Taxonomy" id="2060666"/>
    <lineage>
        <taxon>Bacteria</taxon>
        <taxon>Bacillati</taxon>
        <taxon>Bacillota</taxon>
        <taxon>Bacilli</taxon>
        <taxon>Bacillales</taxon>
        <taxon>Paenibacillaceae</taxon>
        <taxon>Saccharibacillus</taxon>
    </lineage>
</organism>
<dbReference type="Proteomes" id="UP000605427">
    <property type="component" value="Unassembled WGS sequence"/>
</dbReference>
<keyword evidence="6" id="KW-1185">Reference proteome</keyword>
<dbReference type="Pfam" id="PF02522">
    <property type="entry name" value="Antibiotic_NAT"/>
    <property type="match status" value="1"/>
</dbReference>
<keyword evidence="3 4" id="KW-0012">Acyltransferase</keyword>
<keyword evidence="2 4" id="KW-0808">Transferase</keyword>
<evidence type="ECO:0000313" key="6">
    <source>
        <dbReference type="Proteomes" id="UP000605427"/>
    </source>
</evidence>
<dbReference type="InterPro" id="IPR028345">
    <property type="entry name" value="Antibiotic_NAT-like"/>
</dbReference>
<name>A0ABQ1ZVZ0_9BACL</name>
<dbReference type="SUPFAM" id="SSF110710">
    <property type="entry name" value="TTHA0583/YokD-like"/>
    <property type="match status" value="1"/>
</dbReference>
<dbReference type="EC" id="2.3.1.-" evidence="4"/>
<proteinExistence type="inferred from homology"/>
<keyword evidence="4" id="KW-0046">Antibiotic resistance</keyword>
<dbReference type="PANTHER" id="PTHR11104:SF0">
    <property type="entry name" value="SPBETA PROPHAGE-DERIVED AMINOGLYCOSIDE N(3')-ACETYLTRANSFERASE-LIKE PROTEIN YOKD"/>
    <property type="match status" value="1"/>
</dbReference>
<reference evidence="6" key="1">
    <citation type="journal article" date="2019" name="Int. J. Syst. Evol. Microbiol.">
        <title>The Global Catalogue of Microorganisms (GCM) 10K type strain sequencing project: providing services to taxonomists for standard genome sequencing and annotation.</title>
        <authorList>
            <consortium name="The Broad Institute Genomics Platform"/>
            <consortium name="The Broad Institute Genome Sequencing Center for Infectious Disease"/>
            <person name="Wu L."/>
            <person name="Ma J."/>
        </authorList>
    </citation>
    <scope>NUCLEOTIDE SEQUENCE [LARGE SCALE GENOMIC DNA]</scope>
    <source>
        <strain evidence="6">CCM 8702</strain>
    </source>
</reference>
<dbReference type="InterPro" id="IPR003679">
    <property type="entry name" value="Amioglycoside_AcTrfase"/>
</dbReference>
<gene>
    <name evidence="5" type="ORF">GCM10007362_25960</name>
</gene>
<comment type="similarity">
    <text evidence="1 4">Belongs to the antibiotic N-acetyltransferase family.</text>
</comment>
<dbReference type="PANTHER" id="PTHR11104">
    <property type="entry name" value="AMINOGLYCOSIDE N3-ACETYLTRANSFERASE"/>
    <property type="match status" value="1"/>
</dbReference>
<accession>A0ABQ1ZVZ0</accession>
<evidence type="ECO:0000256" key="4">
    <source>
        <dbReference type="RuleBase" id="RU365031"/>
    </source>
</evidence>
<comment type="caution">
    <text evidence="5">The sequence shown here is derived from an EMBL/GenBank/DDBJ whole genome shotgun (WGS) entry which is preliminary data.</text>
</comment>
<evidence type="ECO:0000256" key="1">
    <source>
        <dbReference type="ARBA" id="ARBA00006383"/>
    </source>
</evidence>
<protein>
    <recommendedName>
        <fullName evidence="4">Aminoglycoside N(3)-acetyltransferase</fullName>
        <ecNumber evidence="4">2.3.1.-</ecNumber>
    </recommendedName>
</protein>
<dbReference type="EMBL" id="BMDD01000003">
    <property type="protein sequence ID" value="GGH79329.1"/>
    <property type="molecule type" value="Genomic_DNA"/>
</dbReference>
<comment type="catalytic activity">
    <reaction evidence="4">
        <text>a 2-deoxystreptamine antibiotic + acetyl-CoA = an N(3)-acetyl-2-deoxystreptamine antibiotic + CoA + H(+)</text>
        <dbReference type="Rhea" id="RHEA:12665"/>
        <dbReference type="ChEBI" id="CHEBI:15378"/>
        <dbReference type="ChEBI" id="CHEBI:57287"/>
        <dbReference type="ChEBI" id="CHEBI:57288"/>
        <dbReference type="ChEBI" id="CHEBI:57921"/>
        <dbReference type="ChEBI" id="CHEBI:77452"/>
        <dbReference type="EC" id="2.3.1.81"/>
    </reaction>
</comment>
<evidence type="ECO:0000256" key="2">
    <source>
        <dbReference type="ARBA" id="ARBA00022679"/>
    </source>
</evidence>